<keyword evidence="2 4" id="KW-0479">Metal-binding</keyword>
<evidence type="ECO:0000256" key="1">
    <source>
        <dbReference type="ARBA" id="ARBA00022617"/>
    </source>
</evidence>
<feature type="compositionally biased region" description="Acidic residues" evidence="5">
    <location>
        <begin position="306"/>
        <end position="315"/>
    </location>
</feature>
<dbReference type="InterPro" id="IPR036909">
    <property type="entry name" value="Cyt_c-like_dom_sf"/>
</dbReference>
<dbReference type="Gene3D" id="1.10.760.10">
    <property type="entry name" value="Cytochrome c-like domain"/>
    <property type="match status" value="2"/>
</dbReference>
<dbReference type="PANTHER" id="PTHR35008">
    <property type="entry name" value="BLL4482 PROTEIN-RELATED"/>
    <property type="match status" value="1"/>
</dbReference>
<keyword evidence="8" id="KW-1185">Reference proteome</keyword>
<keyword evidence="3 4" id="KW-0408">Iron</keyword>
<gene>
    <name evidence="7" type="ordered locus">Trad_2229</name>
</gene>
<feature type="domain" description="Cytochrome c" evidence="6">
    <location>
        <begin position="54"/>
        <end position="139"/>
    </location>
</feature>
<dbReference type="GO" id="GO:0009055">
    <property type="term" value="F:electron transfer activity"/>
    <property type="evidence" value="ECO:0007669"/>
    <property type="project" value="InterPro"/>
</dbReference>
<dbReference type="PANTHER" id="PTHR35008:SF8">
    <property type="entry name" value="ALCOHOL DEHYDROGENASE CYTOCHROME C SUBUNIT"/>
    <property type="match status" value="1"/>
</dbReference>
<reference evidence="7 8" key="2">
    <citation type="journal article" date="2011" name="Stand. Genomic Sci.">
        <title>Complete genome sequence of Truepera radiovictrix type strain (RQ-24).</title>
        <authorList>
            <person name="Ivanova N."/>
            <person name="Rohde C."/>
            <person name="Munk C."/>
            <person name="Nolan M."/>
            <person name="Lucas S."/>
            <person name="Del Rio T.G."/>
            <person name="Tice H."/>
            <person name="Deshpande S."/>
            <person name="Cheng J.F."/>
            <person name="Tapia R."/>
            <person name="Han C."/>
            <person name="Goodwin L."/>
            <person name="Pitluck S."/>
            <person name="Liolios K."/>
            <person name="Mavromatis K."/>
            <person name="Mikhailova N."/>
            <person name="Pati A."/>
            <person name="Chen A."/>
            <person name="Palaniappan K."/>
            <person name="Land M."/>
            <person name="Hauser L."/>
            <person name="Chang Y.J."/>
            <person name="Jeffries C.D."/>
            <person name="Brambilla E."/>
            <person name="Rohde M."/>
            <person name="Goker M."/>
            <person name="Tindall B.J."/>
            <person name="Woyke T."/>
            <person name="Bristow J."/>
            <person name="Eisen J.A."/>
            <person name="Markowitz V."/>
            <person name="Hugenholtz P."/>
            <person name="Kyrpides N.C."/>
            <person name="Klenk H.P."/>
            <person name="Lapidus A."/>
        </authorList>
    </citation>
    <scope>NUCLEOTIDE SEQUENCE [LARGE SCALE GENOMIC DNA]</scope>
    <source>
        <strain evidence="8">DSM 17093 / CIP 108686 / LMG 22925 / RQ-24</strain>
    </source>
</reference>
<dbReference type="eggNOG" id="COG2010">
    <property type="taxonomic scope" value="Bacteria"/>
</dbReference>
<dbReference type="Pfam" id="PF00034">
    <property type="entry name" value="Cytochrom_C"/>
    <property type="match status" value="1"/>
</dbReference>
<dbReference type="Pfam" id="PF13442">
    <property type="entry name" value="Cytochrome_CBB3"/>
    <property type="match status" value="1"/>
</dbReference>
<dbReference type="InterPro" id="IPR051459">
    <property type="entry name" value="Cytochrome_c-type_DH"/>
</dbReference>
<dbReference type="GO" id="GO:0046872">
    <property type="term" value="F:metal ion binding"/>
    <property type="evidence" value="ECO:0007669"/>
    <property type="project" value="UniProtKB-KW"/>
</dbReference>
<dbReference type="STRING" id="649638.Trad_2229"/>
<dbReference type="KEGG" id="tra:Trad_2229"/>
<accession>D7CS12</accession>
<dbReference type="HOGENOM" id="CLU_882612_0_0_0"/>
<protein>
    <recommendedName>
        <fullName evidence="6">Cytochrome c domain-containing protein</fullName>
    </recommendedName>
</protein>
<dbReference type="InterPro" id="IPR009056">
    <property type="entry name" value="Cyt_c-like_dom"/>
</dbReference>
<dbReference type="PROSITE" id="PS51007">
    <property type="entry name" value="CYTC"/>
    <property type="match status" value="2"/>
</dbReference>
<feature type="domain" description="Cytochrome c" evidence="6">
    <location>
        <begin position="195"/>
        <end position="315"/>
    </location>
</feature>
<dbReference type="GO" id="GO:0020037">
    <property type="term" value="F:heme binding"/>
    <property type="evidence" value="ECO:0007669"/>
    <property type="project" value="InterPro"/>
</dbReference>
<dbReference type="RefSeq" id="WP_013178703.1">
    <property type="nucleotide sequence ID" value="NC_014221.1"/>
</dbReference>
<name>D7CS12_TRURR</name>
<feature type="region of interest" description="Disordered" evidence="5">
    <location>
        <begin position="267"/>
        <end position="315"/>
    </location>
</feature>
<dbReference type="SUPFAM" id="SSF46626">
    <property type="entry name" value="Cytochrome c"/>
    <property type="match status" value="2"/>
</dbReference>
<organism evidence="7 8">
    <name type="scientific">Truepera radiovictrix (strain DSM 17093 / CIP 108686 / LMG 22925 / RQ-24)</name>
    <dbReference type="NCBI Taxonomy" id="649638"/>
    <lineage>
        <taxon>Bacteria</taxon>
        <taxon>Thermotogati</taxon>
        <taxon>Deinococcota</taxon>
        <taxon>Deinococci</taxon>
        <taxon>Trueperales</taxon>
        <taxon>Trueperaceae</taxon>
        <taxon>Truepera</taxon>
    </lineage>
</organism>
<keyword evidence="1 4" id="KW-0349">Heme</keyword>
<dbReference type="AlphaFoldDB" id="D7CS12"/>
<evidence type="ECO:0000256" key="3">
    <source>
        <dbReference type="ARBA" id="ARBA00023004"/>
    </source>
</evidence>
<evidence type="ECO:0000256" key="4">
    <source>
        <dbReference type="PROSITE-ProRule" id="PRU00433"/>
    </source>
</evidence>
<reference evidence="8" key="1">
    <citation type="submission" date="2010-05" db="EMBL/GenBank/DDBJ databases">
        <title>The complete genome of Truepera radiovictris DSM 17093.</title>
        <authorList>
            <consortium name="US DOE Joint Genome Institute (JGI-PGF)"/>
            <person name="Lucas S."/>
            <person name="Copeland A."/>
            <person name="Lapidus A."/>
            <person name="Glavina del Rio T."/>
            <person name="Dalin E."/>
            <person name="Tice H."/>
            <person name="Bruce D."/>
            <person name="Goodwin L."/>
            <person name="Pitluck S."/>
            <person name="Kyrpides N."/>
            <person name="Mavromatis K."/>
            <person name="Ovchinnikova G."/>
            <person name="Munk A.C."/>
            <person name="Detter J.C."/>
            <person name="Han C."/>
            <person name="Tapia R."/>
            <person name="Land M."/>
            <person name="Hauser L."/>
            <person name="Markowitz V."/>
            <person name="Cheng J.-F."/>
            <person name="Hugenholtz P."/>
            <person name="Woyke T."/>
            <person name="Wu D."/>
            <person name="Tindall B."/>
            <person name="Pomrenke H.G."/>
            <person name="Brambilla E."/>
            <person name="Klenk H.-P."/>
            <person name="Eisen J.A."/>
        </authorList>
    </citation>
    <scope>NUCLEOTIDE SEQUENCE [LARGE SCALE GENOMIC DNA]</scope>
    <source>
        <strain evidence="8">DSM 17093 / CIP 108686 / LMG 22925 / RQ-24</strain>
    </source>
</reference>
<dbReference type="Proteomes" id="UP000000379">
    <property type="component" value="Chromosome"/>
</dbReference>
<sequence>MRHIYANRTVYLIAALLVLVSLLFAWLRSAQVILTTERTVDALFAGATSLEAFDWEALGEHSYAVNCRACHGSEGRGWGAYPGLRTLGPLFNAEGGREYLLHVTLHGLASPRHTAPMPQFLNLPDAEVAAVNNFILTRWGNEGAVDPEDLYLPSDVTPLREPTLSPWDVNELRGELDAAGIAEVPEPVLASAGFDWQARGAELFEERCSGCHVTVPQTPALLQAAGGREYLRNLLLYGLAGELEHPAFDDLSDEDAAAVLNQTVVTAPEAGDLPEDTQLFTPEELAEARETPADPEEVAAQRPALEDEDADEDGE</sequence>
<dbReference type="EMBL" id="CP002049">
    <property type="protein sequence ID" value="ADI15340.1"/>
    <property type="molecule type" value="Genomic_DNA"/>
</dbReference>
<evidence type="ECO:0000259" key="6">
    <source>
        <dbReference type="PROSITE" id="PS51007"/>
    </source>
</evidence>
<proteinExistence type="predicted"/>
<evidence type="ECO:0000313" key="7">
    <source>
        <dbReference type="EMBL" id="ADI15340.1"/>
    </source>
</evidence>
<evidence type="ECO:0000256" key="5">
    <source>
        <dbReference type="SAM" id="MobiDB-lite"/>
    </source>
</evidence>
<evidence type="ECO:0000313" key="8">
    <source>
        <dbReference type="Proteomes" id="UP000000379"/>
    </source>
</evidence>
<evidence type="ECO:0000256" key="2">
    <source>
        <dbReference type="ARBA" id="ARBA00022723"/>
    </source>
</evidence>